<evidence type="ECO:0000313" key="3">
    <source>
        <dbReference type="EMBL" id="GAQ82258.1"/>
    </source>
</evidence>
<dbReference type="SUPFAM" id="SSF47592">
    <property type="entry name" value="SWIB/MDM2 domain"/>
    <property type="match status" value="1"/>
</dbReference>
<protein>
    <recommendedName>
        <fullName evidence="2">DM2 domain-containing protein</fullName>
    </recommendedName>
</protein>
<name>A0A1Y1I2A4_KLENI</name>
<gene>
    <name evidence="3" type="ORF">KFL_001050210</name>
</gene>
<feature type="compositionally biased region" description="Polar residues" evidence="1">
    <location>
        <begin position="67"/>
        <end position="78"/>
    </location>
</feature>
<feature type="region of interest" description="Disordered" evidence="1">
    <location>
        <begin position="1"/>
        <end position="43"/>
    </location>
</feature>
<dbReference type="Proteomes" id="UP000054558">
    <property type="component" value="Unassembled WGS sequence"/>
</dbReference>
<dbReference type="PROSITE" id="PS51925">
    <property type="entry name" value="SWIB_MDM2"/>
    <property type="match status" value="1"/>
</dbReference>
<evidence type="ECO:0000259" key="2">
    <source>
        <dbReference type="PROSITE" id="PS51925"/>
    </source>
</evidence>
<dbReference type="Gene3D" id="1.10.245.10">
    <property type="entry name" value="SWIB/MDM2 domain"/>
    <property type="match status" value="1"/>
</dbReference>
<dbReference type="CDD" id="cd10567">
    <property type="entry name" value="SWIB-MDM2_like"/>
    <property type="match status" value="1"/>
</dbReference>
<dbReference type="SMART" id="SM00151">
    <property type="entry name" value="SWIB"/>
    <property type="match status" value="1"/>
</dbReference>
<accession>A0A1Y1I2A4</accession>
<feature type="domain" description="DM2" evidence="2">
    <location>
        <begin position="90"/>
        <end position="173"/>
    </location>
</feature>
<proteinExistence type="predicted"/>
<dbReference type="AlphaFoldDB" id="A0A1Y1I2A4"/>
<sequence length="401" mass="43892">MAPRTGSKKGQKAEPVENAEPSPVDTQDVVPKEPPTTKHGLEAGDDIMKALSKLQRSINKTQKAVLSLQATSQGQGESVQPAKPKKEPSGFAKPSRISNELSSFLGVPSNTRLARTQVTKLLTEYIKKNDLQCPDNRRNIRLDDKLKDLLKVPEGTVVTFFNLQKHCKNHYISEDEEVASELQAIVADFKNILRDTEPKALKKGALSRLKLIGEQLVRSIEAELHTVKRLQYKETDDEASDDSDDEASLGGEHLRTIKDANSGLKIQTSPIPGAGKGLFAWSKHGGNEIVFVPNETICSYDGDVISQAEFDRRYGQDTGPYVAGGQAGLLIDGACKRGAGTVANGRRGHVDSNARFSNSHAGGVQRLTIKATKNIRHGQEIIVPYGADYWRKHRGVARTTR</sequence>
<reference evidence="3 4" key="1">
    <citation type="journal article" date="2014" name="Nat. Commun.">
        <title>Klebsormidium flaccidum genome reveals primary factors for plant terrestrial adaptation.</title>
        <authorList>
            <person name="Hori K."/>
            <person name="Maruyama F."/>
            <person name="Fujisawa T."/>
            <person name="Togashi T."/>
            <person name="Yamamoto N."/>
            <person name="Seo M."/>
            <person name="Sato S."/>
            <person name="Yamada T."/>
            <person name="Mori H."/>
            <person name="Tajima N."/>
            <person name="Moriyama T."/>
            <person name="Ikeuchi M."/>
            <person name="Watanabe M."/>
            <person name="Wada H."/>
            <person name="Kobayashi K."/>
            <person name="Saito M."/>
            <person name="Masuda T."/>
            <person name="Sasaki-Sekimoto Y."/>
            <person name="Mashiguchi K."/>
            <person name="Awai K."/>
            <person name="Shimojima M."/>
            <person name="Masuda S."/>
            <person name="Iwai M."/>
            <person name="Nobusawa T."/>
            <person name="Narise T."/>
            <person name="Kondo S."/>
            <person name="Saito H."/>
            <person name="Sato R."/>
            <person name="Murakawa M."/>
            <person name="Ihara Y."/>
            <person name="Oshima-Yamada Y."/>
            <person name="Ohtaka K."/>
            <person name="Satoh M."/>
            <person name="Sonobe K."/>
            <person name="Ishii M."/>
            <person name="Ohtani R."/>
            <person name="Kanamori-Sato M."/>
            <person name="Honoki R."/>
            <person name="Miyazaki D."/>
            <person name="Mochizuki H."/>
            <person name="Umetsu J."/>
            <person name="Higashi K."/>
            <person name="Shibata D."/>
            <person name="Kamiya Y."/>
            <person name="Sato N."/>
            <person name="Nakamura Y."/>
            <person name="Tabata S."/>
            <person name="Ida S."/>
            <person name="Kurokawa K."/>
            <person name="Ohta H."/>
        </authorList>
    </citation>
    <scope>NUCLEOTIDE SEQUENCE [LARGE SCALE GENOMIC DNA]</scope>
    <source>
        <strain evidence="3 4">NIES-2285</strain>
    </source>
</reference>
<organism evidence="3 4">
    <name type="scientific">Klebsormidium nitens</name>
    <name type="common">Green alga</name>
    <name type="synonym">Ulothrix nitens</name>
    <dbReference type="NCBI Taxonomy" id="105231"/>
    <lineage>
        <taxon>Eukaryota</taxon>
        <taxon>Viridiplantae</taxon>
        <taxon>Streptophyta</taxon>
        <taxon>Klebsormidiophyceae</taxon>
        <taxon>Klebsormidiales</taxon>
        <taxon>Klebsormidiaceae</taxon>
        <taxon>Klebsormidium</taxon>
    </lineage>
</organism>
<dbReference type="InterPro" id="IPR036885">
    <property type="entry name" value="SWIB_MDM2_dom_sf"/>
</dbReference>
<dbReference type="SUPFAM" id="SSF82199">
    <property type="entry name" value="SET domain"/>
    <property type="match status" value="1"/>
</dbReference>
<dbReference type="Gene3D" id="2.170.270.10">
    <property type="entry name" value="SET domain"/>
    <property type="match status" value="1"/>
</dbReference>
<dbReference type="STRING" id="105231.A0A1Y1I2A4"/>
<dbReference type="PANTHER" id="PTHR13844">
    <property type="entry name" value="SWI/SNF-RELATED MATRIX-ASSOCIATED ACTIN-DEPENDENT REGULATOR OF CHROMATIN SUBFAMILY D"/>
    <property type="match status" value="1"/>
</dbReference>
<feature type="region of interest" description="Disordered" evidence="1">
    <location>
        <begin position="67"/>
        <end position="95"/>
    </location>
</feature>
<evidence type="ECO:0000313" key="4">
    <source>
        <dbReference type="Proteomes" id="UP000054558"/>
    </source>
</evidence>
<dbReference type="InterPro" id="IPR003121">
    <property type="entry name" value="SWIB_MDM2_domain"/>
</dbReference>
<feature type="compositionally biased region" description="Basic residues" evidence="1">
    <location>
        <begin position="1"/>
        <end position="10"/>
    </location>
</feature>
<evidence type="ECO:0000256" key="1">
    <source>
        <dbReference type="SAM" id="MobiDB-lite"/>
    </source>
</evidence>
<dbReference type="InterPro" id="IPR019835">
    <property type="entry name" value="SWIB_domain"/>
</dbReference>
<keyword evidence="4" id="KW-1185">Reference proteome</keyword>
<dbReference type="EMBL" id="DF237054">
    <property type="protein sequence ID" value="GAQ82258.1"/>
    <property type="molecule type" value="Genomic_DNA"/>
</dbReference>
<dbReference type="Pfam" id="PF02201">
    <property type="entry name" value="SWIB"/>
    <property type="match status" value="1"/>
</dbReference>
<dbReference type="InterPro" id="IPR046341">
    <property type="entry name" value="SET_dom_sf"/>
</dbReference>
<dbReference type="OrthoDB" id="10251073at2759"/>